<dbReference type="EMBL" id="FUXX01000020">
    <property type="protein sequence ID" value="SKA62911.1"/>
    <property type="molecule type" value="Genomic_DNA"/>
</dbReference>
<dbReference type="Pfam" id="PF25917">
    <property type="entry name" value="BSH_RND"/>
    <property type="match status" value="1"/>
</dbReference>
<dbReference type="GO" id="GO:0015562">
    <property type="term" value="F:efflux transmembrane transporter activity"/>
    <property type="evidence" value="ECO:0007669"/>
    <property type="project" value="TreeGrafter"/>
</dbReference>
<organism evidence="11 12">
    <name type="scientific">Succinivibrio dextrinosolvens DSM 3072</name>
    <dbReference type="NCBI Taxonomy" id="1123324"/>
    <lineage>
        <taxon>Bacteria</taxon>
        <taxon>Pseudomonadati</taxon>
        <taxon>Pseudomonadota</taxon>
        <taxon>Gammaproteobacteria</taxon>
        <taxon>Aeromonadales</taxon>
        <taxon>Succinivibrionaceae</taxon>
        <taxon>Succinivibrio</taxon>
    </lineage>
</organism>
<evidence type="ECO:0000256" key="5">
    <source>
        <dbReference type="SAM" id="Coils"/>
    </source>
</evidence>
<keyword evidence="4 5" id="KW-0175">Coiled coil</keyword>
<comment type="subcellular location">
    <subcellularLocation>
        <location evidence="1">Cell envelope</location>
    </subcellularLocation>
</comment>
<dbReference type="AlphaFoldDB" id="A0A1T4VEF9"/>
<feature type="domain" description="Multidrug resistance protein MdtA-like C-terminal permuted SH3" evidence="9">
    <location>
        <begin position="329"/>
        <end position="386"/>
    </location>
</feature>
<dbReference type="Proteomes" id="UP000242432">
    <property type="component" value="Unassembled WGS sequence"/>
</dbReference>
<dbReference type="Pfam" id="PF25990">
    <property type="entry name" value="Beta-barrel_YknX"/>
    <property type="match status" value="1"/>
</dbReference>
<evidence type="ECO:0000256" key="4">
    <source>
        <dbReference type="ARBA" id="ARBA00023054"/>
    </source>
</evidence>
<dbReference type="PANTHER" id="PTHR30469:SF33">
    <property type="entry name" value="SLR1207 PROTEIN"/>
    <property type="match status" value="1"/>
</dbReference>
<accession>A0A1T4VEF9</accession>
<dbReference type="GO" id="GO:1990961">
    <property type="term" value="P:xenobiotic detoxification by transmembrane export across the plasma membrane"/>
    <property type="evidence" value="ECO:0007669"/>
    <property type="project" value="InterPro"/>
</dbReference>
<gene>
    <name evidence="11" type="ORF">SAMN02745213_01329</name>
</gene>
<dbReference type="Gene3D" id="6.10.140.1990">
    <property type="match status" value="1"/>
</dbReference>
<feature type="domain" description="Multidrug resistance protein MdtA-like barrel-sandwich hybrid" evidence="8">
    <location>
        <begin position="67"/>
        <end position="221"/>
    </location>
</feature>
<dbReference type="InterPro" id="IPR058627">
    <property type="entry name" value="MdtA-like_C"/>
</dbReference>
<dbReference type="InterPro" id="IPR058636">
    <property type="entry name" value="Beta-barrel_YknX"/>
</dbReference>
<dbReference type="Pfam" id="PF25967">
    <property type="entry name" value="RND-MFP_C"/>
    <property type="match status" value="1"/>
</dbReference>
<evidence type="ECO:0000259" key="8">
    <source>
        <dbReference type="Pfam" id="PF25917"/>
    </source>
</evidence>
<feature type="region of interest" description="Disordered" evidence="6">
    <location>
        <begin position="270"/>
        <end position="293"/>
    </location>
</feature>
<dbReference type="GO" id="GO:1990195">
    <property type="term" value="C:macrolide transmembrane transporter complex"/>
    <property type="evidence" value="ECO:0007669"/>
    <property type="project" value="InterPro"/>
</dbReference>
<dbReference type="Gene3D" id="2.40.50.100">
    <property type="match status" value="1"/>
</dbReference>
<evidence type="ECO:0000313" key="11">
    <source>
        <dbReference type="EMBL" id="SKA62911.1"/>
    </source>
</evidence>
<dbReference type="SUPFAM" id="SSF111369">
    <property type="entry name" value="HlyD-like secretion proteins"/>
    <property type="match status" value="1"/>
</dbReference>
<dbReference type="GO" id="GO:0030313">
    <property type="term" value="C:cell envelope"/>
    <property type="evidence" value="ECO:0007669"/>
    <property type="project" value="UniProtKB-SubCell"/>
</dbReference>
<evidence type="ECO:0000256" key="3">
    <source>
        <dbReference type="ARBA" id="ARBA00022448"/>
    </source>
</evidence>
<feature type="domain" description="YknX-like beta-barrel" evidence="10">
    <location>
        <begin position="229"/>
        <end position="319"/>
    </location>
</feature>
<feature type="coiled-coil region" evidence="5">
    <location>
        <begin position="121"/>
        <end position="186"/>
    </location>
</feature>
<dbReference type="STRING" id="83771.SAMN02910357_01039"/>
<keyword evidence="12" id="KW-1185">Reference proteome</keyword>
<sequence>MIALKSIKNSRNLKRNAIVASVLILVGGYFVFTSCSKSTVTYMTTSAQIRDISKKVYATGTIEGSTMVDVGAQVSGQVIKLYVKTGDEVKAGDLLCEIDPKILETSLKTAKASVDIIDAQIASKNAELKKLSLENSRQKRLVKMDATSKQDAEAALANYDMAKAALDELKAQKEKAQLSVDEAVTNLGYTKILAPMDGTVYATVVSEGQTVNANQTTPTILRLANLDTMKVETEISEADVVNVKPGMECTFTILGLPYRTFKGTLESIAPAPSSYESSSTSTSSSSSSSSSSSTAIYYNSNILTENKDRTLRIDMTADVVIDIADKKGALALPLSTLRSSKEDVATVYVLEGADRVVEKTIKTGLKDDQYIEVLSGLTSDDRVVIGDDVKTAEAAAAENGRRRRGPF</sequence>
<comment type="similarity">
    <text evidence="2">Belongs to the membrane fusion protein (MFP) (TC 8.A.1) family.</text>
</comment>
<evidence type="ECO:0000256" key="7">
    <source>
        <dbReference type="SAM" id="Phobius"/>
    </source>
</evidence>
<dbReference type="Gene3D" id="2.40.420.20">
    <property type="match status" value="1"/>
</dbReference>
<keyword evidence="7" id="KW-1133">Transmembrane helix</keyword>
<keyword evidence="7" id="KW-0472">Membrane</keyword>
<dbReference type="InterPro" id="IPR006143">
    <property type="entry name" value="RND_pump_MFP"/>
</dbReference>
<dbReference type="GO" id="GO:0019898">
    <property type="term" value="C:extrinsic component of membrane"/>
    <property type="evidence" value="ECO:0007669"/>
    <property type="project" value="InterPro"/>
</dbReference>
<dbReference type="InterPro" id="IPR058625">
    <property type="entry name" value="MdtA-like_BSH"/>
</dbReference>
<keyword evidence="7" id="KW-0812">Transmembrane</keyword>
<dbReference type="PANTHER" id="PTHR30469">
    <property type="entry name" value="MULTIDRUG RESISTANCE PROTEIN MDTA"/>
    <property type="match status" value="1"/>
</dbReference>
<reference evidence="12" key="1">
    <citation type="submission" date="2017-02" db="EMBL/GenBank/DDBJ databases">
        <authorList>
            <person name="Varghese N."/>
            <person name="Submissions S."/>
        </authorList>
    </citation>
    <scope>NUCLEOTIDE SEQUENCE [LARGE SCALE GENOMIC DNA]</scope>
    <source>
        <strain evidence="12">DSM 3072</strain>
    </source>
</reference>
<evidence type="ECO:0000256" key="2">
    <source>
        <dbReference type="ARBA" id="ARBA00009477"/>
    </source>
</evidence>
<evidence type="ECO:0000259" key="10">
    <source>
        <dbReference type="Pfam" id="PF25990"/>
    </source>
</evidence>
<dbReference type="InterPro" id="IPR030190">
    <property type="entry name" value="MacA_alpha-hairpin_sf"/>
</dbReference>
<evidence type="ECO:0000256" key="1">
    <source>
        <dbReference type="ARBA" id="ARBA00004196"/>
    </source>
</evidence>
<dbReference type="RefSeq" id="WP_031492489.1">
    <property type="nucleotide sequence ID" value="NZ_FUXX01000020.1"/>
</dbReference>
<protein>
    <submittedName>
        <fullName evidence="11">Membrane fusion protein, macrolide-specific efflux system</fullName>
    </submittedName>
</protein>
<feature type="transmembrane region" description="Helical" evidence="7">
    <location>
        <begin position="12"/>
        <end position="32"/>
    </location>
</feature>
<evidence type="ECO:0000256" key="6">
    <source>
        <dbReference type="SAM" id="MobiDB-lite"/>
    </source>
</evidence>
<name>A0A1T4VEF9_9GAMM</name>
<dbReference type="GO" id="GO:1990281">
    <property type="term" value="C:efflux pump complex"/>
    <property type="evidence" value="ECO:0007669"/>
    <property type="project" value="TreeGrafter"/>
</dbReference>
<dbReference type="Gene3D" id="2.40.30.170">
    <property type="match status" value="1"/>
</dbReference>
<evidence type="ECO:0000313" key="12">
    <source>
        <dbReference type="Proteomes" id="UP000242432"/>
    </source>
</evidence>
<keyword evidence="3" id="KW-0813">Transport</keyword>
<proteinExistence type="inferred from homology"/>
<dbReference type="PROSITE" id="PS51257">
    <property type="entry name" value="PROKAR_LIPOPROTEIN"/>
    <property type="match status" value="1"/>
</dbReference>
<dbReference type="NCBIfam" id="TIGR01730">
    <property type="entry name" value="RND_mfp"/>
    <property type="match status" value="1"/>
</dbReference>
<evidence type="ECO:0000259" key="9">
    <source>
        <dbReference type="Pfam" id="PF25967"/>
    </source>
</evidence>